<protein>
    <submittedName>
        <fullName evidence="4">DNA-binding CsgD family transcriptional regulator</fullName>
    </submittedName>
</protein>
<dbReference type="SUPFAM" id="SSF52540">
    <property type="entry name" value="P-loop containing nucleoside triphosphate hydrolases"/>
    <property type="match status" value="1"/>
</dbReference>
<keyword evidence="5" id="KW-1185">Reference proteome</keyword>
<evidence type="ECO:0000256" key="2">
    <source>
        <dbReference type="ARBA" id="ARBA00022840"/>
    </source>
</evidence>
<dbReference type="RefSeq" id="WP_246510069.1">
    <property type="nucleotide sequence ID" value="NZ_JACHIN010000014.1"/>
</dbReference>
<keyword evidence="4" id="KW-0238">DNA-binding</keyword>
<dbReference type="SUPFAM" id="SSF48452">
    <property type="entry name" value="TPR-like"/>
    <property type="match status" value="1"/>
</dbReference>
<dbReference type="Pfam" id="PF13191">
    <property type="entry name" value="AAA_16"/>
    <property type="match status" value="1"/>
</dbReference>
<dbReference type="PANTHER" id="PTHR16305">
    <property type="entry name" value="TESTICULAR SOLUBLE ADENYLYL CYCLASE"/>
    <property type="match status" value="1"/>
</dbReference>
<keyword evidence="1" id="KW-0547">Nucleotide-binding</keyword>
<keyword evidence="2" id="KW-0067">ATP-binding</keyword>
<evidence type="ECO:0000313" key="4">
    <source>
        <dbReference type="EMBL" id="MBB5082641.1"/>
    </source>
</evidence>
<feature type="domain" description="HTH luxR-type" evidence="3">
    <location>
        <begin position="843"/>
        <end position="907"/>
    </location>
</feature>
<sequence>MESDDFPHMPAARTQVVLHGRSSELAAVDRLVQTAREGGSGALVLRGEPGIGKSALLDSAASGVEGMRVLRGCGIEFEAELPFAGLHLLLRPVLDGMAGLPGPQRRALESAFGLGPAVPADRMLVGLAVLSLLSELAADVPLLCLVDDAQWLDRPSAEALLFAARRLGAESTAMIFAARDGRPAFPAPGLPSLTLAGLAPRDAAALVDERDATLPPDVRARVLAEAAGNPLALIELPLVLDAGTSGPLPLTDRLQAAFHGQVARLPAPTRDLLLLAAADDSGELAVILRAAPHDVRHLPPAIEAGLVRLDEADRRLAFRHPLVRAAVYQGATLDRRLAAHRALAEALAGTERADLRAWHLAAAATGTDERAAAELERAAAQAAERNGHSAAAAAYERAAELSPHERGRLFVQAAESALAAGDLDRARKLAERAHPELRGTSLGRRLARALAAAMSGQGAFRQANRVLIEQVAAGRDDDPDAALGTLMDAVGNAWFAGDRDMVARTADQLDAIGGGAGPLRLVQDWIVSLAMERSTEGLPPMGEVVAAARRGHARPLHLMHIAGLGLIAGLDYQAYDLMAEVTAESRAAGKIGLLPPALYHLAVAESTLGRHRDAAGSATEALTIAEDTGQWQWSSLSAGVLAYLAAVEGDEERCRAMAARTRSSDGKIFSPGAPRADWALGLLDLAHGRAERALEHLERVADGPARHQLPGQRCAPDLVEAAVRLGSPERAAEPYRRFAELARRLRRAAVGALAERCAALLEPAAEEHYRAALHLHEQDSRTFEHARTELLYGEWLRRARRKAEARTHLTAALERFDRVGARPWAERADAELHATGLTIRRAAPGVLAGLTPQELQIVRLAAQGLSNRDIAAQLFISPRTVGHHLYKAFPKLGVASRGELAGLPLHE</sequence>
<dbReference type="PROSITE" id="PS50043">
    <property type="entry name" value="HTH_LUXR_2"/>
    <property type="match status" value="1"/>
</dbReference>
<dbReference type="InterPro" id="IPR036388">
    <property type="entry name" value="WH-like_DNA-bd_sf"/>
</dbReference>
<dbReference type="Proteomes" id="UP000568380">
    <property type="component" value="Unassembled WGS sequence"/>
</dbReference>
<dbReference type="GO" id="GO:0005524">
    <property type="term" value="F:ATP binding"/>
    <property type="evidence" value="ECO:0007669"/>
    <property type="project" value="UniProtKB-KW"/>
</dbReference>
<evidence type="ECO:0000256" key="1">
    <source>
        <dbReference type="ARBA" id="ARBA00022741"/>
    </source>
</evidence>
<comment type="caution">
    <text evidence="4">The sequence shown here is derived from an EMBL/GenBank/DDBJ whole genome shotgun (WGS) entry which is preliminary data.</text>
</comment>
<dbReference type="GO" id="GO:0005737">
    <property type="term" value="C:cytoplasm"/>
    <property type="evidence" value="ECO:0007669"/>
    <property type="project" value="TreeGrafter"/>
</dbReference>
<evidence type="ECO:0000259" key="3">
    <source>
        <dbReference type="PROSITE" id="PS50043"/>
    </source>
</evidence>
<dbReference type="AlphaFoldDB" id="A0A7W8ACM8"/>
<dbReference type="GO" id="GO:0006355">
    <property type="term" value="P:regulation of DNA-templated transcription"/>
    <property type="evidence" value="ECO:0007669"/>
    <property type="project" value="InterPro"/>
</dbReference>
<dbReference type="CDD" id="cd06170">
    <property type="entry name" value="LuxR_C_like"/>
    <property type="match status" value="1"/>
</dbReference>
<dbReference type="Gene3D" id="1.25.40.10">
    <property type="entry name" value="Tetratricopeptide repeat domain"/>
    <property type="match status" value="1"/>
</dbReference>
<dbReference type="SMART" id="SM00421">
    <property type="entry name" value="HTH_LUXR"/>
    <property type="match status" value="1"/>
</dbReference>
<dbReference type="InterPro" id="IPR000792">
    <property type="entry name" value="Tscrpt_reg_LuxR_C"/>
</dbReference>
<gene>
    <name evidence="4" type="ORF">HNR40_008137</name>
</gene>
<dbReference type="InterPro" id="IPR041664">
    <property type="entry name" value="AAA_16"/>
</dbReference>
<dbReference type="InterPro" id="IPR027417">
    <property type="entry name" value="P-loop_NTPase"/>
</dbReference>
<dbReference type="GO" id="GO:0003677">
    <property type="term" value="F:DNA binding"/>
    <property type="evidence" value="ECO:0007669"/>
    <property type="project" value="UniProtKB-KW"/>
</dbReference>
<dbReference type="PRINTS" id="PR00038">
    <property type="entry name" value="HTHLUXR"/>
</dbReference>
<evidence type="ECO:0000313" key="5">
    <source>
        <dbReference type="Proteomes" id="UP000568380"/>
    </source>
</evidence>
<accession>A0A7W8ACM8</accession>
<dbReference type="Gene3D" id="1.10.10.10">
    <property type="entry name" value="Winged helix-like DNA-binding domain superfamily/Winged helix DNA-binding domain"/>
    <property type="match status" value="1"/>
</dbReference>
<dbReference type="GO" id="GO:0004016">
    <property type="term" value="F:adenylate cyclase activity"/>
    <property type="evidence" value="ECO:0007669"/>
    <property type="project" value="TreeGrafter"/>
</dbReference>
<reference evidence="4 5" key="1">
    <citation type="submission" date="2020-08" db="EMBL/GenBank/DDBJ databases">
        <title>Genomic Encyclopedia of Type Strains, Phase IV (KMG-IV): sequencing the most valuable type-strain genomes for metagenomic binning, comparative biology and taxonomic classification.</title>
        <authorList>
            <person name="Goeker M."/>
        </authorList>
    </citation>
    <scope>NUCLEOTIDE SEQUENCE [LARGE SCALE GENOMIC DNA]</scope>
    <source>
        <strain evidence="4 5">DSM 45385</strain>
    </source>
</reference>
<dbReference type="EMBL" id="JACHIN010000014">
    <property type="protein sequence ID" value="MBB5082641.1"/>
    <property type="molecule type" value="Genomic_DNA"/>
</dbReference>
<dbReference type="SUPFAM" id="SSF46894">
    <property type="entry name" value="C-terminal effector domain of the bipartite response regulators"/>
    <property type="match status" value="1"/>
</dbReference>
<proteinExistence type="predicted"/>
<dbReference type="InterPro" id="IPR011990">
    <property type="entry name" value="TPR-like_helical_dom_sf"/>
</dbReference>
<dbReference type="InterPro" id="IPR016032">
    <property type="entry name" value="Sig_transdc_resp-reg_C-effctor"/>
</dbReference>
<dbReference type="PANTHER" id="PTHR16305:SF35">
    <property type="entry name" value="TRANSCRIPTIONAL ACTIVATOR DOMAIN"/>
    <property type="match status" value="1"/>
</dbReference>
<organism evidence="4 5">
    <name type="scientific">Nonomuraea endophytica</name>
    <dbReference type="NCBI Taxonomy" id="714136"/>
    <lineage>
        <taxon>Bacteria</taxon>
        <taxon>Bacillati</taxon>
        <taxon>Actinomycetota</taxon>
        <taxon>Actinomycetes</taxon>
        <taxon>Streptosporangiales</taxon>
        <taxon>Streptosporangiaceae</taxon>
        <taxon>Nonomuraea</taxon>
    </lineage>
</organism>
<name>A0A7W8ACM8_9ACTN</name>
<dbReference type="Pfam" id="PF00196">
    <property type="entry name" value="GerE"/>
    <property type="match status" value="1"/>
</dbReference>